<dbReference type="PROSITE" id="PS00198">
    <property type="entry name" value="4FE4S_FER_1"/>
    <property type="match status" value="2"/>
</dbReference>
<dbReference type="InterPro" id="IPR017900">
    <property type="entry name" value="4Fe4S_Fe_S_CS"/>
</dbReference>
<reference evidence="2" key="1">
    <citation type="submission" date="2019-08" db="EMBL/GenBank/DDBJ databases">
        <authorList>
            <person name="Kucharzyk K."/>
            <person name="Murdoch R.W."/>
            <person name="Higgins S."/>
            <person name="Loffler F."/>
        </authorList>
    </citation>
    <scope>NUCLEOTIDE SEQUENCE</scope>
</reference>
<keyword evidence="2" id="KW-0560">Oxidoreductase</keyword>
<evidence type="ECO:0000259" key="1">
    <source>
        <dbReference type="PROSITE" id="PS51379"/>
    </source>
</evidence>
<comment type="caution">
    <text evidence="2">The sequence shown here is derived from an EMBL/GenBank/DDBJ whole genome shotgun (WGS) entry which is preliminary data.</text>
</comment>
<dbReference type="InterPro" id="IPR017896">
    <property type="entry name" value="4Fe4S_Fe-S-bd"/>
</dbReference>
<gene>
    <name evidence="2" type="primary">psaC_3</name>
    <name evidence="2" type="ORF">SDC9_111729</name>
</gene>
<dbReference type="PROSITE" id="PS51379">
    <property type="entry name" value="4FE4S_FER_2"/>
    <property type="match status" value="2"/>
</dbReference>
<dbReference type="Pfam" id="PF12838">
    <property type="entry name" value="Fer4_7"/>
    <property type="match status" value="1"/>
</dbReference>
<dbReference type="Gene3D" id="3.30.70.20">
    <property type="match status" value="1"/>
</dbReference>
<protein>
    <submittedName>
        <fullName evidence="2">Photosystem I iron-sulfur center</fullName>
        <ecNumber evidence="2">1.97.1.12</ecNumber>
    </submittedName>
</protein>
<evidence type="ECO:0000313" key="2">
    <source>
        <dbReference type="EMBL" id="MPM64838.1"/>
    </source>
</evidence>
<proteinExistence type="predicted"/>
<dbReference type="EC" id="1.97.1.12" evidence="2"/>
<accession>A0A645BIC9</accession>
<name>A0A645BIC9_9ZZZZ</name>
<organism evidence="2">
    <name type="scientific">bioreactor metagenome</name>
    <dbReference type="NCBI Taxonomy" id="1076179"/>
    <lineage>
        <taxon>unclassified sequences</taxon>
        <taxon>metagenomes</taxon>
        <taxon>ecological metagenomes</taxon>
    </lineage>
</organism>
<sequence>MEVSVKVTEDRCKGCGLCVAACPKQVLAMGTGLNKKGYHPATVARRDDCIRCAACAMICPDSVITLEA</sequence>
<dbReference type="AlphaFoldDB" id="A0A645BIC9"/>
<dbReference type="PANTHER" id="PTHR43122">
    <property type="entry name" value="FERREDOXIN SUBUNIT OF PYRUVATE:FLAVODOXIN OXIDOREDUCTASE-RELATED"/>
    <property type="match status" value="1"/>
</dbReference>
<dbReference type="EMBL" id="VSSQ01020179">
    <property type="protein sequence ID" value="MPM64838.1"/>
    <property type="molecule type" value="Genomic_DNA"/>
</dbReference>
<dbReference type="GO" id="GO:0016491">
    <property type="term" value="F:oxidoreductase activity"/>
    <property type="evidence" value="ECO:0007669"/>
    <property type="project" value="UniProtKB-KW"/>
</dbReference>
<dbReference type="PANTHER" id="PTHR43122:SF2">
    <property type="entry name" value="FERREDOXIN SUBUNIT OF PYRUVATE:FLAVODOXIN OXIDOREDUCTASE"/>
    <property type="match status" value="1"/>
</dbReference>
<dbReference type="SUPFAM" id="SSF54862">
    <property type="entry name" value="4Fe-4S ferredoxins"/>
    <property type="match status" value="1"/>
</dbReference>
<feature type="domain" description="4Fe-4S ferredoxin-type" evidence="1">
    <location>
        <begin position="3"/>
        <end position="32"/>
    </location>
</feature>
<feature type="domain" description="4Fe-4S ferredoxin-type" evidence="1">
    <location>
        <begin position="40"/>
        <end position="68"/>
    </location>
</feature>